<keyword evidence="1" id="KW-0547">Nucleotide-binding</keyword>
<dbReference type="InterPro" id="IPR025476">
    <property type="entry name" value="Helitron_helicase-like"/>
</dbReference>
<dbReference type="Gene3D" id="3.40.50.300">
    <property type="entry name" value="P-loop containing nucleotide triphosphate hydrolases"/>
    <property type="match status" value="2"/>
</dbReference>
<dbReference type="GO" id="GO:0005524">
    <property type="term" value="F:ATP binding"/>
    <property type="evidence" value="ECO:0007669"/>
    <property type="project" value="UniProtKB-KW"/>
</dbReference>
<accession>A0AAV0MKU0</accession>
<gene>
    <name evidence="5" type="ORF">LITE_LOCUS29393</name>
</gene>
<dbReference type="InterPro" id="IPR010285">
    <property type="entry name" value="DNA_helicase_pif1-like_DEAD"/>
</dbReference>
<dbReference type="PANTHER" id="PTHR10492">
    <property type="match status" value="1"/>
</dbReference>
<reference evidence="5" key="1">
    <citation type="submission" date="2022-08" db="EMBL/GenBank/DDBJ databases">
        <authorList>
            <person name="Gutierrez-Valencia J."/>
        </authorList>
    </citation>
    <scope>NUCLEOTIDE SEQUENCE</scope>
</reference>
<dbReference type="FunFam" id="3.40.50.300:FF:002884">
    <property type="entry name" value="ATP-dependent DNA helicase"/>
    <property type="match status" value="1"/>
</dbReference>
<organism evidence="5 6">
    <name type="scientific">Linum tenue</name>
    <dbReference type="NCBI Taxonomy" id="586396"/>
    <lineage>
        <taxon>Eukaryota</taxon>
        <taxon>Viridiplantae</taxon>
        <taxon>Streptophyta</taxon>
        <taxon>Embryophyta</taxon>
        <taxon>Tracheophyta</taxon>
        <taxon>Spermatophyta</taxon>
        <taxon>Magnoliopsida</taxon>
        <taxon>eudicotyledons</taxon>
        <taxon>Gunneridae</taxon>
        <taxon>Pentapetalae</taxon>
        <taxon>rosids</taxon>
        <taxon>fabids</taxon>
        <taxon>Malpighiales</taxon>
        <taxon>Linaceae</taxon>
        <taxon>Linum</taxon>
    </lineage>
</organism>
<dbReference type="PANTHER" id="PTHR10492:SF57">
    <property type="entry name" value="ATP-DEPENDENT DNA HELICASE"/>
    <property type="match status" value="1"/>
</dbReference>
<keyword evidence="1" id="KW-0067">ATP-binding</keyword>
<comment type="cofactor">
    <cofactor evidence="1">
        <name>Mg(2+)</name>
        <dbReference type="ChEBI" id="CHEBI:18420"/>
    </cofactor>
</comment>
<dbReference type="GO" id="GO:0006281">
    <property type="term" value="P:DNA repair"/>
    <property type="evidence" value="ECO:0007669"/>
    <property type="project" value="UniProtKB-KW"/>
</dbReference>
<keyword evidence="1" id="KW-0347">Helicase</keyword>
<dbReference type="AlphaFoldDB" id="A0AAV0MKU0"/>
<keyword evidence="1" id="KW-0233">DNA recombination</keyword>
<keyword evidence="1" id="KW-0234">DNA repair</keyword>
<dbReference type="CDD" id="cd18809">
    <property type="entry name" value="SF1_C_RecD"/>
    <property type="match status" value="1"/>
</dbReference>
<comment type="catalytic activity">
    <reaction evidence="1">
        <text>ATP + H2O = ADP + phosphate + H(+)</text>
        <dbReference type="Rhea" id="RHEA:13065"/>
        <dbReference type="ChEBI" id="CHEBI:15377"/>
        <dbReference type="ChEBI" id="CHEBI:15378"/>
        <dbReference type="ChEBI" id="CHEBI:30616"/>
        <dbReference type="ChEBI" id="CHEBI:43474"/>
        <dbReference type="ChEBI" id="CHEBI:456216"/>
        <dbReference type="EC" id="5.6.2.3"/>
    </reaction>
</comment>
<proteinExistence type="inferred from homology"/>
<dbReference type="Pfam" id="PF05970">
    <property type="entry name" value="PIF1"/>
    <property type="match status" value="1"/>
</dbReference>
<dbReference type="EMBL" id="CAMGYJ010000007">
    <property type="protein sequence ID" value="CAI0447413.1"/>
    <property type="molecule type" value="Genomic_DNA"/>
</dbReference>
<comment type="caution">
    <text evidence="5">The sequence shown here is derived from an EMBL/GenBank/DDBJ whole genome shotgun (WGS) entry which is preliminary data.</text>
</comment>
<evidence type="ECO:0000259" key="4">
    <source>
        <dbReference type="Pfam" id="PF21530"/>
    </source>
</evidence>
<dbReference type="InterPro" id="IPR027417">
    <property type="entry name" value="P-loop_NTPase"/>
</dbReference>
<evidence type="ECO:0000313" key="6">
    <source>
        <dbReference type="Proteomes" id="UP001154282"/>
    </source>
</evidence>
<keyword evidence="1" id="KW-0378">Hydrolase</keyword>
<feature type="domain" description="DNA helicase Pif1-like DEAD-box helicase" evidence="2">
    <location>
        <begin position="604"/>
        <end position="825"/>
    </location>
</feature>
<feature type="domain" description="DNA helicase Pif1-like 2B" evidence="4">
    <location>
        <begin position="927"/>
        <end position="973"/>
    </location>
</feature>
<dbReference type="GO" id="GO:0016787">
    <property type="term" value="F:hydrolase activity"/>
    <property type="evidence" value="ECO:0007669"/>
    <property type="project" value="UniProtKB-KW"/>
</dbReference>
<feature type="domain" description="Helitron helicase-like" evidence="3">
    <location>
        <begin position="103"/>
        <end position="204"/>
    </location>
</feature>
<sequence>MLDETNVLVKTFRRIRQELQQSSTANLRLRIFGMESRNRQYDLPASDDVEGLKRISSVNPKFEALHFPLLFPYGEDGYHPCMPYDPRYCSVSAKRRFVTQREYYAFRLQYRMNEGHTLVKSGKAIQHYCVDAFSTIELNRLAFLRSNQKELRAEVYQGLRDAHVIIPSSYTGGPRYMQQLYYDAMAICQFLGNPDLFVTFTYEPMVVCRVFHIKLMKLIDEILRGNYFGKTIAAEIPDPHLDPVGYESVVRFMLHGPCGSANPLAPCMKDGKCSKFFPKKFSSETAFDKFGNVIYRRRDSGIQVKKGNAVLDNTHVVPYNRNLLVMLQAHINVEIFHKGGLIKYLFKYLTKGPDRSLVVGSVLRNPKVGKTHLTQWFALNRRDPEARKLTYAQIPNAYTWNEDENEWTPRQKGFAIGRIAYVPPGSGDVFFLRLMLTIVPGPTSYIALRTVNGEVYPSYEKACEKLGLLSDSSEWVRVLQEISASSMPNLIRSTFVCMLMFCEVPSPLELFESSWKFMAEDHAYSLRKQFRSENFQPSDERLRNWVLHQLQALLGSYSASLAQFNLSKPTDLGVDDENNSLLNDHLSFDVLQQQELSDSLLQSLNINQFEAYSAIMVSIHGNLGRSFFLYGHGGTGKTFLYSTIISKLRSLSKVVIVVASSGIAATLLPNATTAHSRFKIPLHLDATSTCSVKKGTHLAELIQKAALIVWDEAPMTHRQAFEAVNRTLCDLMNIPLVGPGHKLFGGKTVLFGGDFRQTLPVIQESGREQTVEGSLTRSDMWNSFTLLRLSRNMRLDTSSANEAIIINKYTFGEWVLALGDGKLPVKRFKDDTPADWIQIPDLFLVQPRVDPITSIAEEIYDSFTQNYMDTKYLTCRAIVTPTNAKVSDINDLMLQQVPGLVRSYYSSDSMQRDTEIPKSFDETYPTEFLNTLTFNGVPNHELRLKVHTPIMLLRNLNTSAGLCNGTRVMITELGENVIKGVIMGGTFDKDPVIIPRIVLNVEDKKWPFILKRRQFPVRLCYAMTINKSQGQTLEKVGVYLPEPVFSHGQLYVAVSRVRSANGLRFLISNTNGIPANYTRNIVFTEAFEDINTDRMNRLQS</sequence>
<name>A0AAV0MKU0_9ROSI</name>
<evidence type="ECO:0000313" key="5">
    <source>
        <dbReference type="EMBL" id="CAI0447413.1"/>
    </source>
</evidence>
<protein>
    <recommendedName>
        <fullName evidence="1">ATP-dependent DNA helicase</fullName>
        <ecNumber evidence="1">5.6.2.3</ecNumber>
    </recommendedName>
</protein>
<keyword evidence="1" id="KW-0227">DNA damage</keyword>
<evidence type="ECO:0000259" key="3">
    <source>
        <dbReference type="Pfam" id="PF14214"/>
    </source>
</evidence>
<dbReference type="SUPFAM" id="SSF52540">
    <property type="entry name" value="P-loop containing nucleoside triphosphate hydrolases"/>
    <property type="match status" value="2"/>
</dbReference>
<keyword evidence="6" id="KW-1185">Reference proteome</keyword>
<comment type="similarity">
    <text evidence="1">Belongs to the helicase family.</text>
</comment>
<evidence type="ECO:0000259" key="2">
    <source>
        <dbReference type="Pfam" id="PF05970"/>
    </source>
</evidence>
<evidence type="ECO:0000256" key="1">
    <source>
        <dbReference type="RuleBase" id="RU363044"/>
    </source>
</evidence>
<dbReference type="Proteomes" id="UP001154282">
    <property type="component" value="Unassembled WGS sequence"/>
</dbReference>
<dbReference type="GO" id="GO:0006310">
    <property type="term" value="P:DNA recombination"/>
    <property type="evidence" value="ECO:0007669"/>
    <property type="project" value="UniProtKB-KW"/>
</dbReference>
<dbReference type="EC" id="5.6.2.3" evidence="1"/>
<dbReference type="GO" id="GO:0043139">
    <property type="term" value="F:5'-3' DNA helicase activity"/>
    <property type="evidence" value="ECO:0007669"/>
    <property type="project" value="UniProtKB-EC"/>
</dbReference>
<dbReference type="Pfam" id="PF14214">
    <property type="entry name" value="Helitron_like_N"/>
    <property type="match status" value="1"/>
</dbReference>
<dbReference type="GO" id="GO:0000723">
    <property type="term" value="P:telomere maintenance"/>
    <property type="evidence" value="ECO:0007669"/>
    <property type="project" value="InterPro"/>
</dbReference>
<dbReference type="Pfam" id="PF21530">
    <property type="entry name" value="Pif1_2B_dom"/>
    <property type="match status" value="1"/>
</dbReference>
<dbReference type="InterPro" id="IPR049163">
    <property type="entry name" value="Pif1-like_2B_dom"/>
</dbReference>